<dbReference type="GO" id="GO:0005886">
    <property type="term" value="C:plasma membrane"/>
    <property type="evidence" value="ECO:0007669"/>
    <property type="project" value="UniProtKB-SubCell"/>
</dbReference>
<name>A0A4R8GT84_9FIRM</name>
<dbReference type="Proteomes" id="UP000295832">
    <property type="component" value="Unassembled WGS sequence"/>
</dbReference>
<feature type="domain" description="CstA N-terminal" evidence="8">
    <location>
        <begin position="363"/>
        <end position="501"/>
    </location>
</feature>
<feature type="transmembrane region" description="Helical" evidence="7">
    <location>
        <begin position="249"/>
        <end position="267"/>
    </location>
</feature>
<feature type="transmembrane region" description="Helical" evidence="7">
    <location>
        <begin position="62"/>
        <end position="81"/>
    </location>
</feature>
<dbReference type="PANTHER" id="PTHR30252">
    <property type="entry name" value="INNER MEMBRANE PEPTIDE TRANSPORTER"/>
    <property type="match status" value="1"/>
</dbReference>
<sequence>MNSAVVLVFSMLWFWVAYRWYGNKLESKLIQPDDSRPTPAVEFNDGIDYYPSKPSMLFGHHFSSVAGAGPILGPIAAFAAFGWGGTLLWILVGTVFIGAVHDYLSLMLSVRFKGNSLPEIAQETIGKRARNLFSIFVLLTLVLVVAVFGFVAAKTLSTTPNVVIPTFGIIPLAMFFGFLVYKRNFSTVIGTIIALGGLFLLIWLGYKYPLSLPFTAKVNFSIWFVLLMGYGLIASVLPVWVLLQPRDYISNWVLIIGMGVGLIGTIITHPTINAPVFTSFNSKQGPMWPILFIVVACGAISGFHSLIASGTTSKQLAKESDGRFIGFGAMLVEGVLAVVALLAVSAGLFWQAPAGMEQFAFLNILSTSGPIKAFGLGYSRLVEPLLGTFGMIFGITMLKTFVMTTLDTCIRLGRLLTAELIAPKIPALNNKFLASLFIAIPAFFFGYTGTYNIIWPVFGAANQLIAALSLLVITAYLVGVKKPTKYTLYPAIFMILTTIGALVYQGYQFLFKDNPDYILGFTAIGLIILALVVADEAKKIFMRNKSNKKNLSSTLES</sequence>
<organism evidence="9 10">
    <name type="scientific">Orenia marismortui</name>
    <dbReference type="NCBI Taxonomy" id="46469"/>
    <lineage>
        <taxon>Bacteria</taxon>
        <taxon>Bacillati</taxon>
        <taxon>Bacillota</taxon>
        <taxon>Clostridia</taxon>
        <taxon>Halanaerobiales</taxon>
        <taxon>Halobacteroidaceae</taxon>
        <taxon>Orenia</taxon>
    </lineage>
</organism>
<feature type="transmembrane region" description="Helical" evidence="7">
    <location>
        <begin position="188"/>
        <end position="208"/>
    </location>
</feature>
<feature type="transmembrane region" description="Helical" evidence="7">
    <location>
        <begin position="220"/>
        <end position="242"/>
    </location>
</feature>
<evidence type="ECO:0000313" key="9">
    <source>
        <dbReference type="EMBL" id="TDX48028.1"/>
    </source>
</evidence>
<keyword evidence="6 7" id="KW-0472">Membrane</keyword>
<reference evidence="9 10" key="1">
    <citation type="submission" date="2019-03" db="EMBL/GenBank/DDBJ databases">
        <title>Subsurface microbial communities from deep shales in Ohio and West Virginia, USA.</title>
        <authorList>
            <person name="Wrighton K."/>
        </authorList>
    </citation>
    <scope>NUCLEOTIDE SEQUENCE [LARGE SCALE GENOMIC DNA]</scope>
    <source>
        <strain evidence="9 10">MSL 6dP</strain>
    </source>
</reference>
<feature type="transmembrane region" description="Helical" evidence="7">
    <location>
        <begin position="324"/>
        <end position="350"/>
    </location>
</feature>
<dbReference type="InterPro" id="IPR003706">
    <property type="entry name" value="CstA_N"/>
</dbReference>
<feature type="transmembrane region" description="Helical" evidence="7">
    <location>
        <begin position="287"/>
        <end position="312"/>
    </location>
</feature>
<dbReference type="RefSeq" id="WP_134118396.1">
    <property type="nucleotide sequence ID" value="NZ_SOEG01000033.1"/>
</dbReference>
<feature type="transmembrane region" description="Helical" evidence="7">
    <location>
        <begin position="162"/>
        <end position="181"/>
    </location>
</feature>
<keyword evidence="4 7" id="KW-0812">Transmembrane</keyword>
<feature type="transmembrane region" description="Helical" evidence="7">
    <location>
        <begin position="453"/>
        <end position="479"/>
    </location>
</feature>
<evidence type="ECO:0000256" key="2">
    <source>
        <dbReference type="ARBA" id="ARBA00007755"/>
    </source>
</evidence>
<feature type="transmembrane region" description="Helical" evidence="7">
    <location>
        <begin position="87"/>
        <end position="110"/>
    </location>
</feature>
<comment type="caution">
    <text evidence="9">The sequence shown here is derived from an EMBL/GenBank/DDBJ whole genome shotgun (WGS) entry which is preliminary data.</text>
</comment>
<dbReference type="EMBL" id="SOEG01000033">
    <property type="protein sequence ID" value="TDX48028.1"/>
    <property type="molecule type" value="Genomic_DNA"/>
</dbReference>
<feature type="domain" description="CstA N-terminal" evidence="8">
    <location>
        <begin position="2"/>
        <end position="345"/>
    </location>
</feature>
<dbReference type="AlphaFoldDB" id="A0A4R8GT84"/>
<feature type="transmembrane region" description="Helical" evidence="7">
    <location>
        <begin position="427"/>
        <end position="447"/>
    </location>
</feature>
<keyword evidence="10" id="KW-1185">Reference proteome</keyword>
<feature type="transmembrane region" description="Helical" evidence="7">
    <location>
        <begin position="517"/>
        <end position="534"/>
    </location>
</feature>
<protein>
    <submittedName>
        <fullName evidence="9">Carbon starvation protein CstA</fullName>
    </submittedName>
</protein>
<dbReference type="PANTHER" id="PTHR30252:SF0">
    <property type="entry name" value="PEPTIDE TRANSPORTER CSTA"/>
    <property type="match status" value="1"/>
</dbReference>
<keyword evidence="3" id="KW-1003">Cell membrane</keyword>
<feature type="transmembrane region" description="Helical" evidence="7">
    <location>
        <begin position="486"/>
        <end position="505"/>
    </location>
</feature>
<evidence type="ECO:0000256" key="5">
    <source>
        <dbReference type="ARBA" id="ARBA00022989"/>
    </source>
</evidence>
<evidence type="ECO:0000256" key="1">
    <source>
        <dbReference type="ARBA" id="ARBA00004651"/>
    </source>
</evidence>
<dbReference type="GO" id="GO:0009267">
    <property type="term" value="P:cellular response to starvation"/>
    <property type="evidence" value="ECO:0007669"/>
    <property type="project" value="InterPro"/>
</dbReference>
<evidence type="ECO:0000256" key="7">
    <source>
        <dbReference type="SAM" id="Phobius"/>
    </source>
</evidence>
<comment type="subcellular location">
    <subcellularLocation>
        <location evidence="1">Cell membrane</location>
        <topology evidence="1">Multi-pass membrane protein</topology>
    </subcellularLocation>
</comment>
<dbReference type="Pfam" id="PF02554">
    <property type="entry name" value="CstA"/>
    <property type="match status" value="2"/>
</dbReference>
<comment type="similarity">
    <text evidence="2">Belongs to the peptide transporter carbon starvation (CstA) (TC 2.A.114) family.</text>
</comment>
<evidence type="ECO:0000256" key="3">
    <source>
        <dbReference type="ARBA" id="ARBA00022475"/>
    </source>
</evidence>
<dbReference type="STRING" id="926561.GCA_000379025_00205"/>
<proteinExistence type="inferred from homology"/>
<feature type="transmembrane region" description="Helical" evidence="7">
    <location>
        <begin position="6"/>
        <end position="22"/>
    </location>
</feature>
<gene>
    <name evidence="9" type="ORF">C7959_13313</name>
</gene>
<keyword evidence="5 7" id="KW-1133">Transmembrane helix</keyword>
<evidence type="ECO:0000259" key="8">
    <source>
        <dbReference type="Pfam" id="PF02554"/>
    </source>
</evidence>
<dbReference type="InterPro" id="IPR051605">
    <property type="entry name" value="CstA"/>
</dbReference>
<evidence type="ECO:0000313" key="10">
    <source>
        <dbReference type="Proteomes" id="UP000295832"/>
    </source>
</evidence>
<feature type="transmembrane region" description="Helical" evidence="7">
    <location>
        <begin position="131"/>
        <end position="150"/>
    </location>
</feature>
<evidence type="ECO:0000256" key="4">
    <source>
        <dbReference type="ARBA" id="ARBA00022692"/>
    </source>
</evidence>
<feature type="transmembrane region" description="Helical" evidence="7">
    <location>
        <begin position="385"/>
        <end position="406"/>
    </location>
</feature>
<evidence type="ECO:0000256" key="6">
    <source>
        <dbReference type="ARBA" id="ARBA00023136"/>
    </source>
</evidence>
<accession>A0A4R8GT84</accession>